<feature type="domain" description="DNA methylase adenine-specific" evidence="3">
    <location>
        <begin position="126"/>
        <end position="350"/>
    </location>
</feature>
<dbReference type="Gene3D" id="3.40.50.150">
    <property type="entry name" value="Vaccinia Virus protein VP39"/>
    <property type="match status" value="1"/>
</dbReference>
<dbReference type="PANTHER" id="PTHR42998">
    <property type="entry name" value="TYPE I RESTRICTION ENZYME HINDVIIP M PROTEIN-RELATED"/>
    <property type="match status" value="1"/>
</dbReference>
<dbReference type="Pfam" id="PF02384">
    <property type="entry name" value="N6_Mtase"/>
    <property type="match status" value="1"/>
</dbReference>
<evidence type="ECO:0000259" key="3">
    <source>
        <dbReference type="Pfam" id="PF02384"/>
    </source>
</evidence>
<protein>
    <submittedName>
        <fullName evidence="4">N-6 DNA methylase</fullName>
    </submittedName>
</protein>
<keyword evidence="5" id="KW-1185">Reference proteome</keyword>
<dbReference type="PROSITE" id="PS00092">
    <property type="entry name" value="N6_MTASE"/>
    <property type="match status" value="1"/>
</dbReference>
<keyword evidence="2" id="KW-0238">DNA-binding</keyword>
<dbReference type="Gene3D" id="3.90.220.20">
    <property type="entry name" value="DNA methylase specificity domains"/>
    <property type="match status" value="1"/>
</dbReference>
<evidence type="ECO:0000256" key="2">
    <source>
        <dbReference type="ARBA" id="ARBA00023125"/>
    </source>
</evidence>
<accession>A0ABN3UAC7</accession>
<dbReference type="InterPro" id="IPR002052">
    <property type="entry name" value="DNA_methylase_N6_adenine_CS"/>
</dbReference>
<dbReference type="SUPFAM" id="SSF116734">
    <property type="entry name" value="DNA methylase specificity domain"/>
    <property type="match status" value="1"/>
</dbReference>
<dbReference type="GO" id="GO:0008168">
    <property type="term" value="F:methyltransferase activity"/>
    <property type="evidence" value="ECO:0007669"/>
    <property type="project" value="UniProtKB-KW"/>
</dbReference>
<keyword evidence="4" id="KW-0489">Methyltransferase</keyword>
<proteinExistence type="predicted"/>
<dbReference type="InterPro" id="IPR029063">
    <property type="entry name" value="SAM-dependent_MTases_sf"/>
</dbReference>
<name>A0ABN3UAC7_9ACTN</name>
<dbReference type="InterPro" id="IPR044946">
    <property type="entry name" value="Restrct_endonuc_typeI_TRD_sf"/>
</dbReference>
<gene>
    <name evidence="4" type="ORF">GCM10010439_36050</name>
</gene>
<dbReference type="InterPro" id="IPR052916">
    <property type="entry name" value="Type-I_RE_MTase_Subunit"/>
</dbReference>
<evidence type="ECO:0000313" key="4">
    <source>
        <dbReference type="EMBL" id="GAA2728262.1"/>
    </source>
</evidence>
<dbReference type="CDD" id="cd02440">
    <property type="entry name" value="AdoMet_MTases"/>
    <property type="match status" value="1"/>
</dbReference>
<dbReference type="PANTHER" id="PTHR42998:SF1">
    <property type="entry name" value="TYPE I RESTRICTION ENZYME HINDI METHYLASE SUBUNIT"/>
    <property type="match status" value="1"/>
</dbReference>
<dbReference type="Proteomes" id="UP001501842">
    <property type="component" value="Unassembled WGS sequence"/>
</dbReference>
<evidence type="ECO:0000256" key="1">
    <source>
        <dbReference type="ARBA" id="ARBA00022747"/>
    </source>
</evidence>
<dbReference type="InterPro" id="IPR003356">
    <property type="entry name" value="DNA_methylase_A-5"/>
</dbReference>
<reference evidence="4 5" key="1">
    <citation type="journal article" date="2019" name="Int. J. Syst. Evol. Microbiol.">
        <title>The Global Catalogue of Microorganisms (GCM) 10K type strain sequencing project: providing services to taxonomists for standard genome sequencing and annotation.</title>
        <authorList>
            <consortium name="The Broad Institute Genomics Platform"/>
            <consortium name="The Broad Institute Genome Sequencing Center for Infectious Disease"/>
            <person name="Wu L."/>
            <person name="Ma J."/>
        </authorList>
    </citation>
    <scope>NUCLEOTIDE SEQUENCE [LARGE SCALE GENOMIC DNA]</scope>
    <source>
        <strain evidence="4 5">JCM 8201</strain>
    </source>
</reference>
<sequence length="617" mass="67026">MKKKKEAATVTAADIARLTGYGRAAVSNWRRRYDDFPQPVGGTASSPQFALSQVEEWLARRGKGVEVAPEERIWQQIRSVADDLSLAQAVADVGSFLVHGKRSGLVDGAASELTELREAGEAPEFFEFVIDRYLEAHSRRVATTRRESAKLMVSLTEVRGATVLDPTCGTGTLLSAAHAAGAVRLFGQEIDPVAARIAETRLALHGVEAEFHAGDSLRVDAFPELKADVVLCDPPFGERSWGYEELTGDVRWAYGLPPRGESELAWVQHALWHTAPGGHAAVLMPAAAADRRSGRRIRSQLLRSGALRAVFELPTGMASGSPAPPHLWLLRRPAEGDPLPNLVLMADLTQLEDFQEPALEAWKAVRRDVQPEAEFARGVPIIELLDDTVDLTPSRHLVRTVARGVDFVSARDGFFTLVDDLRKAVEELRTLTDESRELPMTTVAELVQSGLVSLKQPPMRMETASGSIPVLMGKDVILGREPSGRTEDGPGIVRLETGDVVVALGPRRMEVHVVDEGGAAAGPQTQVFRPEEGRCDPGFLACFLRAAGLTRASSTSTSRSDVRRAPIPRLPVEAQRPYGEAFRRLREVERTLDTLRDAGEVLVNLGYQGLAGGDLGP</sequence>
<dbReference type="SUPFAM" id="SSF53335">
    <property type="entry name" value="S-adenosyl-L-methionine-dependent methyltransferases"/>
    <property type="match status" value="1"/>
</dbReference>
<evidence type="ECO:0000313" key="5">
    <source>
        <dbReference type="Proteomes" id="UP001501842"/>
    </source>
</evidence>
<comment type="caution">
    <text evidence="4">The sequence shown here is derived from an EMBL/GenBank/DDBJ whole genome shotgun (WGS) entry which is preliminary data.</text>
</comment>
<organism evidence="4 5">
    <name type="scientific">Actinocorallia aurantiaca</name>
    <dbReference type="NCBI Taxonomy" id="46204"/>
    <lineage>
        <taxon>Bacteria</taxon>
        <taxon>Bacillati</taxon>
        <taxon>Actinomycetota</taxon>
        <taxon>Actinomycetes</taxon>
        <taxon>Streptosporangiales</taxon>
        <taxon>Thermomonosporaceae</taxon>
        <taxon>Actinocorallia</taxon>
    </lineage>
</organism>
<dbReference type="RefSeq" id="WP_344451608.1">
    <property type="nucleotide sequence ID" value="NZ_BAAATZ010000013.1"/>
</dbReference>
<keyword evidence="1" id="KW-0680">Restriction system</keyword>
<keyword evidence="4" id="KW-0808">Transferase</keyword>
<dbReference type="GO" id="GO:0032259">
    <property type="term" value="P:methylation"/>
    <property type="evidence" value="ECO:0007669"/>
    <property type="project" value="UniProtKB-KW"/>
</dbReference>
<dbReference type="EMBL" id="BAAATZ010000013">
    <property type="protein sequence ID" value="GAA2728262.1"/>
    <property type="molecule type" value="Genomic_DNA"/>
</dbReference>
<dbReference type="PRINTS" id="PR00507">
    <property type="entry name" value="N12N6MTFRASE"/>
</dbReference>